<sequence>MTSIQWLKNIPQNIGWYLSGFADGEGSFNISLKKDAEYATVWKVDPSFNVSQRDISNLILFKKILGTGTLRKRKDGVVYFEVRNYRMLAERVIPFFEKFSFRSVSKQKNFSLFKKVIALMMQGRHLCPEGLRAILELRERLNPGRGRKRKYSLDTYLRSQI</sequence>
<name>A0A2G9Z9L7_9BACT</name>
<dbReference type="PANTHER" id="PTHR36181:SF2">
    <property type="entry name" value="INTRON-ENCODED ENDONUCLEASE AI3-RELATED"/>
    <property type="match status" value="1"/>
</dbReference>
<evidence type="ECO:0000313" key="2">
    <source>
        <dbReference type="EMBL" id="PIP29862.1"/>
    </source>
</evidence>
<dbReference type="Gene3D" id="3.10.28.10">
    <property type="entry name" value="Homing endonucleases"/>
    <property type="match status" value="1"/>
</dbReference>
<feature type="domain" description="Homing endonuclease LAGLIDADG" evidence="1">
    <location>
        <begin position="18"/>
        <end position="116"/>
    </location>
</feature>
<evidence type="ECO:0000313" key="3">
    <source>
        <dbReference type="Proteomes" id="UP000228812"/>
    </source>
</evidence>
<dbReference type="Proteomes" id="UP000228812">
    <property type="component" value="Unassembled WGS sequence"/>
</dbReference>
<comment type="caution">
    <text evidence="2">The sequence shown here is derived from an EMBL/GenBank/DDBJ whole genome shotgun (WGS) entry which is preliminary data.</text>
</comment>
<evidence type="ECO:0000259" key="1">
    <source>
        <dbReference type="Pfam" id="PF00961"/>
    </source>
</evidence>
<gene>
    <name evidence="2" type="ORF">COX26_01815</name>
</gene>
<dbReference type="AlphaFoldDB" id="A0A2G9Z9L7"/>
<protein>
    <recommendedName>
        <fullName evidence="1">Homing endonuclease LAGLIDADG domain-containing protein</fullName>
    </recommendedName>
</protein>
<dbReference type="SUPFAM" id="SSF55608">
    <property type="entry name" value="Homing endonucleases"/>
    <property type="match status" value="1"/>
</dbReference>
<proteinExistence type="predicted"/>
<accession>A0A2G9Z9L7</accession>
<dbReference type="EMBL" id="PCRZ01000031">
    <property type="protein sequence ID" value="PIP29862.1"/>
    <property type="molecule type" value="Genomic_DNA"/>
</dbReference>
<reference evidence="2 3" key="1">
    <citation type="submission" date="2017-09" db="EMBL/GenBank/DDBJ databases">
        <title>Depth-based differentiation of microbial function through sediment-hosted aquifers and enrichment of novel symbionts in the deep terrestrial subsurface.</title>
        <authorList>
            <person name="Probst A.J."/>
            <person name="Ladd B."/>
            <person name="Jarett J.K."/>
            <person name="Geller-Mcgrath D.E."/>
            <person name="Sieber C.M."/>
            <person name="Emerson J.B."/>
            <person name="Anantharaman K."/>
            <person name="Thomas B.C."/>
            <person name="Malmstrom R."/>
            <person name="Stieglmeier M."/>
            <person name="Klingl A."/>
            <person name="Woyke T."/>
            <person name="Ryan C.M."/>
            <person name="Banfield J.F."/>
        </authorList>
    </citation>
    <scope>NUCLEOTIDE SEQUENCE [LARGE SCALE GENOMIC DNA]</scope>
    <source>
        <strain evidence="2">CG23_combo_of_CG06-09_8_20_14_all_54_14</strain>
    </source>
</reference>
<dbReference type="InterPro" id="IPR004860">
    <property type="entry name" value="LAGLIDADG_dom"/>
</dbReference>
<dbReference type="InterPro" id="IPR051289">
    <property type="entry name" value="LAGLIDADG_Endonuclease"/>
</dbReference>
<organism evidence="2 3">
    <name type="scientific">Candidatus Jorgensenbacteria bacterium CG23_combo_of_CG06-09_8_20_14_all_54_14</name>
    <dbReference type="NCBI Taxonomy" id="1974595"/>
    <lineage>
        <taxon>Bacteria</taxon>
        <taxon>Candidatus Joergenseniibacteriota</taxon>
    </lineage>
</organism>
<dbReference type="GO" id="GO:0004519">
    <property type="term" value="F:endonuclease activity"/>
    <property type="evidence" value="ECO:0007669"/>
    <property type="project" value="InterPro"/>
</dbReference>
<dbReference type="PANTHER" id="PTHR36181">
    <property type="entry name" value="INTRON-ENCODED ENDONUCLEASE AI3-RELATED"/>
    <property type="match status" value="1"/>
</dbReference>
<dbReference type="InterPro" id="IPR027434">
    <property type="entry name" value="Homing_endonucl"/>
</dbReference>
<dbReference type="Pfam" id="PF00961">
    <property type="entry name" value="LAGLIDADG_1"/>
    <property type="match status" value="1"/>
</dbReference>